<dbReference type="CDD" id="cd20746">
    <property type="entry name" value="FIX_Ntox15_NUC_DUF4112_RhsA-like"/>
    <property type="match status" value="1"/>
</dbReference>
<dbReference type="Proteomes" id="UP000670925">
    <property type="component" value="Unassembled WGS sequence"/>
</dbReference>
<comment type="caution">
    <text evidence="2">The sequence shown here is derived from an EMBL/GenBank/DDBJ whole genome shotgun (WGS) entry which is preliminary data.</text>
</comment>
<organism evidence="2 3">
    <name type="scientific">Acinetobacter haemolyticus</name>
    <dbReference type="NCBI Taxonomy" id="29430"/>
    <lineage>
        <taxon>Bacteria</taxon>
        <taxon>Pseudomonadati</taxon>
        <taxon>Pseudomonadota</taxon>
        <taxon>Gammaproteobacteria</taxon>
        <taxon>Moraxellales</taxon>
        <taxon>Moraxellaceae</taxon>
        <taxon>Acinetobacter</taxon>
    </lineage>
</organism>
<sequence length="481" mass="53300">MNTAVAKPSVNSSIRVTQNAEQSAAEWIKGVLDGSGSSPAQIVVAVVIGCIPFVGQGVDVGNVIVSVVKIAEKPEQKDNWFDLVFNLIAFVPVAGDGLKIVFKQLRSGKGMGAILDSIPSKTMRGNVEKWFRNLNWNAYTKELQQTSNKIVDGLIDVFDSWLSRAVLGQARLKTLVSQLRKMKQVANRQIELVMKDLQSLHKQALATPYPNTTARAPIHQPSRNTTKNTNHSSAPQTSQNGQVVKNTGGNTANTGKLNTSTKRQAKKRTNQELGSGGEHITDYYFVKRKKNRSKINNNGVLYEYHDTGHNGIDHVWHSNSIGHKYRITDSKATNLASHKKLMTPKAAMAALRMGLDVYMKSDQEGKVKRSVGTTVGDGVQMSHLWISRKIDSSRLVVGHRRQLVGQVEAWRRVKFKAGTEKRVGKTVAVRCPYDRSLITITGNQFDHHSKCKGLDKPKCTRTVTSHAITLEFVMPNEMLER</sequence>
<evidence type="ECO:0000256" key="1">
    <source>
        <dbReference type="SAM" id="MobiDB-lite"/>
    </source>
</evidence>
<dbReference type="EMBL" id="JAGFOT010000017">
    <property type="protein sequence ID" value="MBO3659320.1"/>
    <property type="molecule type" value="Genomic_DNA"/>
</dbReference>
<feature type="compositionally biased region" description="Polar residues" evidence="1">
    <location>
        <begin position="221"/>
        <end position="262"/>
    </location>
</feature>
<dbReference type="AlphaFoldDB" id="A0AAW4JH93"/>
<dbReference type="RefSeq" id="WP_208464753.1">
    <property type="nucleotide sequence ID" value="NZ_JAGFOT010000017.1"/>
</dbReference>
<dbReference type="InterPro" id="IPR049802">
    <property type="entry name" value="RhsC-like_FIX"/>
</dbReference>
<accession>A0AAW4JH93</accession>
<protein>
    <submittedName>
        <fullName evidence="2">Uncharacterized protein</fullName>
    </submittedName>
</protein>
<evidence type="ECO:0000313" key="3">
    <source>
        <dbReference type="Proteomes" id="UP000670925"/>
    </source>
</evidence>
<gene>
    <name evidence="2" type="ORF">J5N55_14675</name>
</gene>
<feature type="region of interest" description="Disordered" evidence="1">
    <location>
        <begin position="211"/>
        <end position="276"/>
    </location>
</feature>
<evidence type="ECO:0000313" key="2">
    <source>
        <dbReference type="EMBL" id="MBO3659320.1"/>
    </source>
</evidence>
<name>A0AAW4JH93_ACIHA</name>
<proteinExistence type="predicted"/>
<reference evidence="2" key="1">
    <citation type="submission" date="2021-03" db="EMBL/GenBank/DDBJ databases">
        <title>Acinetobacter spp. whole-genome sequenced from Terengganu.</title>
        <authorList>
            <person name="Mohd Rani F."/>
        </authorList>
    </citation>
    <scope>NUCLEOTIDE SEQUENCE</scope>
    <source>
        <strain evidence="2">AC1502</strain>
    </source>
</reference>